<feature type="domain" description="F5/8 type C" evidence="6">
    <location>
        <begin position="610"/>
        <end position="750"/>
    </location>
</feature>
<evidence type="ECO:0000256" key="3">
    <source>
        <dbReference type="ARBA" id="ARBA00022729"/>
    </source>
</evidence>
<dbReference type="EC" id="3.2.1.51" evidence="2"/>
<comment type="caution">
    <text evidence="7">The sequence shown here is derived from an EMBL/GenBank/DDBJ whole genome shotgun (WGS) entry which is preliminary data.</text>
</comment>
<keyword evidence="3" id="KW-0732">Signal</keyword>
<keyword evidence="5" id="KW-0326">Glycosidase</keyword>
<name>A0ABT0Z4P7_9FLAO</name>
<keyword evidence="4" id="KW-0378">Hydrolase</keyword>
<dbReference type="InterPro" id="IPR000933">
    <property type="entry name" value="Glyco_hydro_29"/>
</dbReference>
<dbReference type="SMART" id="SM00812">
    <property type="entry name" value="Alpha_L_fucos"/>
    <property type="match status" value="1"/>
</dbReference>
<accession>A0ABT0Z4P7</accession>
<dbReference type="Gene3D" id="3.20.20.80">
    <property type="entry name" value="Glycosidases"/>
    <property type="match status" value="1"/>
</dbReference>
<keyword evidence="8" id="KW-1185">Reference proteome</keyword>
<evidence type="ECO:0000256" key="4">
    <source>
        <dbReference type="ARBA" id="ARBA00022801"/>
    </source>
</evidence>
<comment type="similarity">
    <text evidence="1">Belongs to the glycosyl hydrolase 29 family.</text>
</comment>
<evidence type="ECO:0000313" key="8">
    <source>
        <dbReference type="Proteomes" id="UP001155077"/>
    </source>
</evidence>
<gene>
    <name evidence="7" type="ORF">NE848_13410</name>
</gene>
<proteinExistence type="inferred from homology"/>
<protein>
    <recommendedName>
        <fullName evidence="2">alpha-L-fucosidase</fullName>
        <ecNumber evidence="2">3.2.1.51</ecNumber>
    </recommendedName>
</protein>
<dbReference type="InterPro" id="IPR017853">
    <property type="entry name" value="GH"/>
</dbReference>
<dbReference type="Pfam" id="PF01120">
    <property type="entry name" value="Alpha_L_fucos"/>
    <property type="match status" value="1"/>
</dbReference>
<dbReference type="Gene3D" id="2.60.120.260">
    <property type="entry name" value="Galactose-binding domain-like"/>
    <property type="match status" value="2"/>
</dbReference>
<reference evidence="7" key="1">
    <citation type="submission" date="2022-06" db="EMBL/GenBank/DDBJ databases">
        <title>Gramella sediminis sp. nov., isolated from deep-sea sediment of the Indian Ocean.</title>
        <authorList>
            <person name="Yang L."/>
        </authorList>
    </citation>
    <scope>NUCLEOTIDE SEQUENCE</scope>
    <source>
        <strain evidence="7">HMD3159</strain>
    </source>
</reference>
<evidence type="ECO:0000259" key="6">
    <source>
        <dbReference type="PROSITE" id="PS50022"/>
    </source>
</evidence>
<dbReference type="PROSITE" id="PS50022">
    <property type="entry name" value="FA58C_3"/>
    <property type="match status" value="1"/>
</dbReference>
<sequence>MMLLQVKYSYFKERRKWLVLILILLTSFSLSSQEAVLFPVENTIKINENDSKENIVLKAAHVVPTSNQLKALRDGYIAFIHFGPNTFTRKEWGTGLENPKVFDLQNLDTDQWCKAIKEAGMSKVIFTAKHHDGFVLWQSRYTDHGIMSSPYKNGAGDILKELSRSCEKFGLKLGVYLSPADLYQIESPNGLYGNLSKYTEREIPRKIEGRPFKNKTTFKFRVDDYNEYFLNQLFELLTEYGPIHEVWFDGAHPKRKGGQIYNYKAWKELIRKLAPEAVIFGKEDLRWVGNEAGKTRTTEWNVIPYKGNPDTMEIFGDLTDTILGSREQLYQANYLHYQPAEVNTSIREGWFYRDENRQKVRTAEDIFDIYERAVGGNSIFLLNIPPNREGLLSPEDVRVLRNSGKRIRETYDKNLFSINTVGSSELLDDRLGTYKVIKGDKQSVILNLKKSVKINRFLIQESVATHGERVEKHILEAWVDNGWKEIATGTNIGFKKILRFPAVTSNRFRISFPKTRYYPAIATVSGHLAPQFPPRLEIVRNQDGLVSIRPKEDDFSWKLHGQNPKQKLDDLKIKYAVENENSWREYKEPFFIPNGKVRAVSQLGEQPGSEISKDFGLYKKNWKVLNANDPRKEFPAVNAIDANNETIWVSNASKDDFIILDLGEEFKLTSFKYTPPFKSELGLISKGKIEISEDGKNWRTAGSFEFGNLVNDPTTRIHYFKKSVSARYIKIKITETVGSEQTVAAAELGFNIEN</sequence>
<dbReference type="InterPro" id="IPR000421">
    <property type="entry name" value="FA58C"/>
</dbReference>
<dbReference type="SUPFAM" id="SSF51445">
    <property type="entry name" value="(Trans)glycosidases"/>
    <property type="match status" value="1"/>
</dbReference>
<evidence type="ECO:0000256" key="1">
    <source>
        <dbReference type="ARBA" id="ARBA00007951"/>
    </source>
</evidence>
<dbReference type="EMBL" id="JAMSCK010000004">
    <property type="protein sequence ID" value="MCM8570385.1"/>
    <property type="molecule type" value="Genomic_DNA"/>
</dbReference>
<evidence type="ECO:0000313" key="7">
    <source>
        <dbReference type="EMBL" id="MCM8570385.1"/>
    </source>
</evidence>
<organism evidence="7 8">
    <name type="scientific">Gramella jeungdoensis</name>
    <dbReference type="NCBI Taxonomy" id="708091"/>
    <lineage>
        <taxon>Bacteria</taxon>
        <taxon>Pseudomonadati</taxon>
        <taxon>Bacteroidota</taxon>
        <taxon>Flavobacteriia</taxon>
        <taxon>Flavobacteriales</taxon>
        <taxon>Flavobacteriaceae</taxon>
        <taxon>Christiangramia</taxon>
    </lineage>
</organism>
<dbReference type="PANTHER" id="PTHR10030">
    <property type="entry name" value="ALPHA-L-FUCOSIDASE"/>
    <property type="match status" value="1"/>
</dbReference>
<dbReference type="InterPro" id="IPR057739">
    <property type="entry name" value="Glyco_hydro_29_N"/>
</dbReference>
<dbReference type="PANTHER" id="PTHR10030:SF37">
    <property type="entry name" value="ALPHA-L-FUCOSIDASE-RELATED"/>
    <property type="match status" value="1"/>
</dbReference>
<dbReference type="InterPro" id="IPR008979">
    <property type="entry name" value="Galactose-bd-like_sf"/>
</dbReference>
<evidence type="ECO:0000256" key="5">
    <source>
        <dbReference type="ARBA" id="ARBA00023295"/>
    </source>
</evidence>
<dbReference type="SUPFAM" id="SSF49785">
    <property type="entry name" value="Galactose-binding domain-like"/>
    <property type="match status" value="2"/>
</dbReference>
<dbReference type="Proteomes" id="UP001155077">
    <property type="component" value="Unassembled WGS sequence"/>
</dbReference>
<dbReference type="Pfam" id="PF00754">
    <property type="entry name" value="F5_F8_type_C"/>
    <property type="match status" value="1"/>
</dbReference>
<evidence type="ECO:0000256" key="2">
    <source>
        <dbReference type="ARBA" id="ARBA00012662"/>
    </source>
</evidence>
<dbReference type="RefSeq" id="WP_252114429.1">
    <property type="nucleotide sequence ID" value="NZ_JAMSCK010000004.1"/>
</dbReference>